<evidence type="ECO:0000256" key="4">
    <source>
        <dbReference type="ARBA" id="ARBA00022630"/>
    </source>
</evidence>
<organism evidence="15 16">
    <name type="scientific">Ramlibacter agri</name>
    <dbReference type="NCBI Taxonomy" id="2728837"/>
    <lineage>
        <taxon>Bacteria</taxon>
        <taxon>Pseudomonadati</taxon>
        <taxon>Pseudomonadota</taxon>
        <taxon>Betaproteobacteria</taxon>
        <taxon>Burkholderiales</taxon>
        <taxon>Comamonadaceae</taxon>
        <taxon>Ramlibacter</taxon>
    </lineage>
</organism>
<keyword evidence="5" id="KW-0274">FAD</keyword>
<evidence type="ECO:0000256" key="6">
    <source>
        <dbReference type="ARBA" id="ARBA00023002"/>
    </source>
</evidence>
<evidence type="ECO:0000256" key="10">
    <source>
        <dbReference type="ARBA" id="ARBA00066361"/>
    </source>
</evidence>
<reference evidence="15 16" key="1">
    <citation type="submission" date="2020-04" db="EMBL/GenBank/DDBJ databases">
        <title>Ramlibacter sp. G-1-2-2 isolated from soil.</title>
        <authorList>
            <person name="Dahal R.H."/>
        </authorList>
    </citation>
    <scope>NUCLEOTIDE SEQUENCE [LARGE SCALE GENOMIC DNA]</scope>
    <source>
        <strain evidence="15 16">G-1-2-2</strain>
    </source>
</reference>
<evidence type="ECO:0000256" key="11">
    <source>
        <dbReference type="ARBA" id="ARBA00067292"/>
    </source>
</evidence>
<evidence type="ECO:0000256" key="2">
    <source>
        <dbReference type="ARBA" id="ARBA00005102"/>
    </source>
</evidence>
<comment type="caution">
    <text evidence="15">The sequence shown here is derived from an EMBL/GenBank/DDBJ whole genome shotgun (WGS) entry which is preliminary data.</text>
</comment>
<evidence type="ECO:0000313" key="16">
    <source>
        <dbReference type="Proteomes" id="UP000541185"/>
    </source>
</evidence>
<evidence type="ECO:0000259" key="13">
    <source>
        <dbReference type="Pfam" id="PF02770"/>
    </source>
</evidence>
<dbReference type="InterPro" id="IPR037069">
    <property type="entry name" value="AcylCoA_DH/ox_N_sf"/>
</dbReference>
<dbReference type="GO" id="GO:0033539">
    <property type="term" value="P:fatty acid beta-oxidation using acyl-CoA dehydrogenase"/>
    <property type="evidence" value="ECO:0007669"/>
    <property type="project" value="TreeGrafter"/>
</dbReference>
<evidence type="ECO:0000259" key="14">
    <source>
        <dbReference type="Pfam" id="PF02771"/>
    </source>
</evidence>
<comment type="pathway">
    <text evidence="2">Siderophore biosynthesis; mycobactin biosynthesis.</text>
</comment>
<evidence type="ECO:0000313" key="15">
    <source>
        <dbReference type="EMBL" id="NML43341.1"/>
    </source>
</evidence>
<dbReference type="GO" id="GO:0003995">
    <property type="term" value="F:acyl-CoA dehydrogenase activity"/>
    <property type="evidence" value="ECO:0007669"/>
    <property type="project" value="InterPro"/>
</dbReference>
<dbReference type="FunFam" id="1.10.540.10:FF:000009">
    <property type="entry name" value="Probable acyl-CoA dehydrogenase"/>
    <property type="match status" value="1"/>
</dbReference>
<dbReference type="EMBL" id="JABBFX010000001">
    <property type="protein sequence ID" value="NML43341.1"/>
    <property type="molecule type" value="Genomic_DNA"/>
</dbReference>
<feature type="domain" description="Acyl-CoA dehydrogenase/oxidase N-terminal" evidence="14">
    <location>
        <begin position="9"/>
        <end position="119"/>
    </location>
</feature>
<keyword evidence="16" id="KW-1185">Reference proteome</keyword>
<dbReference type="InterPro" id="IPR006089">
    <property type="entry name" value="Acyl-CoA_DH_CS"/>
</dbReference>
<dbReference type="InterPro" id="IPR050741">
    <property type="entry name" value="Acyl-CoA_dehydrogenase"/>
</dbReference>
<accession>A0A848H163</accession>
<evidence type="ECO:0000256" key="1">
    <source>
        <dbReference type="ARBA" id="ARBA00001974"/>
    </source>
</evidence>
<comment type="cofactor">
    <cofactor evidence="1">
        <name>FAD</name>
        <dbReference type="ChEBI" id="CHEBI:57692"/>
    </cofactor>
</comment>
<dbReference type="PANTHER" id="PTHR48083">
    <property type="entry name" value="MEDIUM-CHAIN SPECIFIC ACYL-COA DEHYDROGENASE, MITOCHONDRIAL-RELATED"/>
    <property type="match status" value="1"/>
</dbReference>
<sequence>MLERTLYGPEHQAFRDTVRRFIDTEIAPFHAQWERDGQVPRELWRKAGAAGLLGCSIPEEYGGAGADALFNFALVEEVSAAGYTGPAFAVHNEMVMPYILAFGSEAQKQRYLPPMVRGELIGALGLTEPQAGSDLKGMRTRAERDGDSYVINGQKTFISNGQICDVLVLACKTDPGAAGGGISLFIVETNRPGFVRGKRLEKLGLKAQDTSELFFDNMRVPASALLGPEHGGFKLLMKNLAQERLTQAVRSAAVAEAALQWTIDHVKERKMFGQTLADFQNTQFKLAELKTEVTVGRVFTDHCVRQFMDGKLDGTDAAMVKLWLSELHGRVVDQCLQLFGGWGYMWEYPIARAYADARITRIAGGSIETMKSIIGKSLFKADAARS</sequence>
<dbReference type="Gene3D" id="1.10.540.10">
    <property type="entry name" value="Acyl-CoA dehydrogenase/oxidase, N-terminal domain"/>
    <property type="match status" value="1"/>
</dbReference>
<dbReference type="InterPro" id="IPR009075">
    <property type="entry name" value="AcylCo_DH/oxidase_C"/>
</dbReference>
<dbReference type="PANTHER" id="PTHR48083:SF20">
    <property type="entry name" value="LONG-CHAIN SPECIFIC ACYL-COA DEHYDROGENASE, MITOCHONDRIAL"/>
    <property type="match status" value="1"/>
</dbReference>
<dbReference type="InterPro" id="IPR036250">
    <property type="entry name" value="AcylCo_DH-like_C"/>
</dbReference>
<dbReference type="SUPFAM" id="SSF47203">
    <property type="entry name" value="Acyl-CoA dehydrogenase C-terminal domain-like"/>
    <property type="match status" value="1"/>
</dbReference>
<dbReference type="InterPro" id="IPR006091">
    <property type="entry name" value="Acyl-CoA_Oxase/DH_mid-dom"/>
</dbReference>
<dbReference type="Gene3D" id="1.20.140.10">
    <property type="entry name" value="Butyryl-CoA Dehydrogenase, subunit A, domain 3"/>
    <property type="match status" value="1"/>
</dbReference>
<evidence type="ECO:0000256" key="8">
    <source>
        <dbReference type="ARBA" id="ARBA00040394"/>
    </source>
</evidence>
<dbReference type="GO" id="GO:0050660">
    <property type="term" value="F:flavin adenine dinucleotide binding"/>
    <property type="evidence" value="ECO:0007669"/>
    <property type="project" value="InterPro"/>
</dbReference>
<dbReference type="PROSITE" id="PS00073">
    <property type="entry name" value="ACYL_COA_DH_2"/>
    <property type="match status" value="1"/>
</dbReference>
<evidence type="ECO:0000256" key="7">
    <source>
        <dbReference type="ARBA" id="ARBA00037085"/>
    </source>
</evidence>
<keyword evidence="6" id="KW-0560">Oxidoreductase</keyword>
<comment type="similarity">
    <text evidence="3">Belongs to the acyl-CoA dehydrogenase family.</text>
</comment>
<evidence type="ECO:0000259" key="12">
    <source>
        <dbReference type="Pfam" id="PF00441"/>
    </source>
</evidence>
<dbReference type="Pfam" id="PF02770">
    <property type="entry name" value="Acyl-CoA_dh_M"/>
    <property type="match status" value="1"/>
</dbReference>
<dbReference type="Gene3D" id="2.40.110.10">
    <property type="entry name" value="Butyryl-CoA Dehydrogenase, subunit A, domain 2"/>
    <property type="match status" value="1"/>
</dbReference>
<dbReference type="InterPro" id="IPR009100">
    <property type="entry name" value="AcylCoA_DH/oxidase_NM_dom_sf"/>
</dbReference>
<dbReference type="Proteomes" id="UP000541185">
    <property type="component" value="Unassembled WGS sequence"/>
</dbReference>
<protein>
    <recommendedName>
        <fullName evidence="8">Acyl-[acyl-carrier-protein] dehydrogenase MbtN</fullName>
        <ecNumber evidence="10">1.3.8.11</ecNumber>
    </recommendedName>
    <alternativeName>
        <fullName evidence="11">Cyclohexane-1-carbonyl-CoA dehydrogenase</fullName>
    </alternativeName>
    <alternativeName>
        <fullName evidence="9">Mycobactin synthase protein N</fullName>
    </alternativeName>
</protein>
<dbReference type="GO" id="GO:0005737">
    <property type="term" value="C:cytoplasm"/>
    <property type="evidence" value="ECO:0007669"/>
    <property type="project" value="TreeGrafter"/>
</dbReference>
<dbReference type="FunFam" id="2.40.110.10:FF:000009">
    <property type="entry name" value="Acyl-CoA dehydrogenase"/>
    <property type="match status" value="1"/>
</dbReference>
<dbReference type="EC" id="1.3.8.11" evidence="10"/>
<evidence type="ECO:0000256" key="9">
    <source>
        <dbReference type="ARBA" id="ARBA00042660"/>
    </source>
</evidence>
<evidence type="ECO:0000256" key="5">
    <source>
        <dbReference type="ARBA" id="ARBA00022827"/>
    </source>
</evidence>
<dbReference type="SUPFAM" id="SSF56645">
    <property type="entry name" value="Acyl-CoA dehydrogenase NM domain-like"/>
    <property type="match status" value="1"/>
</dbReference>
<dbReference type="PROSITE" id="PS00072">
    <property type="entry name" value="ACYL_COA_DH_1"/>
    <property type="match status" value="1"/>
</dbReference>
<comment type="function">
    <text evidence="7">Catalyzes the dehydrogenation at the alpha-beta position of ACP-bound acyl chains. This results in the introduction of a double bond in the lipidic chain, which is further transferred to the epsilon-amino group of lysine residue in the mycobactin core by MbtK.</text>
</comment>
<dbReference type="RefSeq" id="WP_169417554.1">
    <property type="nucleotide sequence ID" value="NZ_JABBFX010000001.1"/>
</dbReference>
<gene>
    <name evidence="15" type="ORF">HHL11_06230</name>
</gene>
<dbReference type="InterPro" id="IPR013786">
    <property type="entry name" value="AcylCoA_DH/ox_N"/>
</dbReference>
<feature type="domain" description="Acyl-CoA oxidase/dehydrogenase middle" evidence="13">
    <location>
        <begin position="123"/>
        <end position="218"/>
    </location>
</feature>
<dbReference type="Pfam" id="PF00441">
    <property type="entry name" value="Acyl-CoA_dh_1"/>
    <property type="match status" value="1"/>
</dbReference>
<name>A0A848H163_9BURK</name>
<proteinExistence type="inferred from homology"/>
<evidence type="ECO:0000256" key="3">
    <source>
        <dbReference type="ARBA" id="ARBA00009347"/>
    </source>
</evidence>
<dbReference type="InterPro" id="IPR046373">
    <property type="entry name" value="Acyl-CoA_Oxase/DH_mid-dom_sf"/>
</dbReference>
<dbReference type="AlphaFoldDB" id="A0A848H163"/>
<keyword evidence="4" id="KW-0285">Flavoprotein</keyword>
<dbReference type="FunFam" id="1.20.140.10:FF:000001">
    <property type="entry name" value="Acyl-CoA dehydrogenase"/>
    <property type="match status" value="1"/>
</dbReference>
<dbReference type="Pfam" id="PF02771">
    <property type="entry name" value="Acyl-CoA_dh_N"/>
    <property type="match status" value="1"/>
</dbReference>
<feature type="domain" description="Acyl-CoA dehydrogenase/oxidase C-terminal" evidence="12">
    <location>
        <begin position="231"/>
        <end position="378"/>
    </location>
</feature>